<sequence>MASQGPPAGAQPFNPQQIQQMIAMEAQKRGMTIPQFQAFQRQQIEQEAAKAGMSPQQFVQMKQEEARRQYMQQQQAMQQQQQQQQAQGQGQQAQGQRPPQGQVQQMAVNLNQPVEPTPPALAVAKFLRSQDLKTRTCIFNGERKDMFKVKRAFRALNSDAYKKAQKKNPLLPKVENDIEARTALQLLPLNMLALRVSKKDPHEGHNHAPAKKEKRVKGLWHVKIEQQQDFEPMMHYVWVFEPPQWRTRILAAGVVIAVLTMVCFPLWPPFLRLGAWYLSVGAMGLTAVFFAMSIFRLILFILTFFLVPPGLWLYPNLFEDVGFFDSFRPLWGWHETKDDIKRKKQEKKAKKAAKLAGKLTDGGGKSAEAAPKAAGSGPAPTEGSATTSSAEAVVKSMAAKRHAAPTVEEADDE</sequence>
<dbReference type="GO" id="GO:0005789">
    <property type="term" value="C:endoplasmic reticulum membrane"/>
    <property type="evidence" value="ECO:0007669"/>
    <property type="project" value="UniProtKB-SubCell"/>
</dbReference>
<evidence type="ECO:0000256" key="3">
    <source>
        <dbReference type="ARBA" id="ARBA00021257"/>
    </source>
</evidence>
<evidence type="ECO:0000256" key="7">
    <source>
        <dbReference type="ARBA" id="ARBA00022927"/>
    </source>
</evidence>
<evidence type="ECO:0000256" key="10">
    <source>
        <dbReference type="ARBA" id="ARBA00023136"/>
    </source>
</evidence>
<dbReference type="EMBL" id="JAPDRN010000025">
    <property type="protein sequence ID" value="KAJ9637458.1"/>
    <property type="molecule type" value="Genomic_DNA"/>
</dbReference>
<accession>A0AA39CY78</accession>
<dbReference type="GO" id="GO:0031204">
    <property type="term" value="P:post-translational protein targeting to membrane, translocation"/>
    <property type="evidence" value="ECO:0007669"/>
    <property type="project" value="TreeGrafter"/>
</dbReference>
<evidence type="ECO:0000313" key="13">
    <source>
        <dbReference type="EMBL" id="KAJ9637458.1"/>
    </source>
</evidence>
<feature type="region of interest" description="Disordered" evidence="11">
    <location>
        <begin position="350"/>
        <end position="413"/>
    </location>
</feature>
<keyword evidence="8 12" id="KW-1133">Transmembrane helix</keyword>
<comment type="similarity">
    <text evidence="2">Belongs to the SEC62 family.</text>
</comment>
<dbReference type="Pfam" id="PF03839">
    <property type="entry name" value="Sec62"/>
    <property type="match status" value="1"/>
</dbReference>
<organism evidence="13 14">
    <name type="scientific">Knufia peltigerae</name>
    <dbReference type="NCBI Taxonomy" id="1002370"/>
    <lineage>
        <taxon>Eukaryota</taxon>
        <taxon>Fungi</taxon>
        <taxon>Dikarya</taxon>
        <taxon>Ascomycota</taxon>
        <taxon>Pezizomycotina</taxon>
        <taxon>Eurotiomycetes</taxon>
        <taxon>Chaetothyriomycetidae</taxon>
        <taxon>Chaetothyriales</taxon>
        <taxon>Trichomeriaceae</taxon>
        <taxon>Knufia</taxon>
    </lineage>
</organism>
<evidence type="ECO:0000256" key="4">
    <source>
        <dbReference type="ARBA" id="ARBA00022448"/>
    </source>
</evidence>
<evidence type="ECO:0000256" key="1">
    <source>
        <dbReference type="ARBA" id="ARBA00004477"/>
    </source>
</evidence>
<keyword evidence="6" id="KW-0256">Endoplasmic reticulum</keyword>
<dbReference type="PANTHER" id="PTHR12443">
    <property type="entry name" value="TRANSLOCATION PROTEIN SEC62"/>
    <property type="match status" value="1"/>
</dbReference>
<name>A0AA39CY78_9EURO</name>
<keyword evidence="4" id="KW-0813">Transport</keyword>
<gene>
    <name evidence="13" type="primary">SEC62</name>
    <name evidence="13" type="ORF">H2204_004882</name>
</gene>
<dbReference type="AlphaFoldDB" id="A0AA39CY78"/>
<protein>
    <recommendedName>
        <fullName evidence="3">Translocation protein SEC62</fullName>
    </recommendedName>
</protein>
<keyword evidence="5 12" id="KW-0812">Transmembrane</keyword>
<evidence type="ECO:0000256" key="12">
    <source>
        <dbReference type="SAM" id="Phobius"/>
    </source>
</evidence>
<dbReference type="PANTHER" id="PTHR12443:SF9">
    <property type="entry name" value="TRANSLOCATION PROTEIN SEC62"/>
    <property type="match status" value="1"/>
</dbReference>
<keyword evidence="14" id="KW-1185">Reference proteome</keyword>
<comment type="subcellular location">
    <subcellularLocation>
        <location evidence="1">Endoplasmic reticulum membrane</location>
        <topology evidence="1">Multi-pass membrane protein</topology>
    </subcellularLocation>
</comment>
<evidence type="ECO:0000256" key="8">
    <source>
        <dbReference type="ARBA" id="ARBA00022989"/>
    </source>
</evidence>
<evidence type="ECO:0000313" key="14">
    <source>
        <dbReference type="Proteomes" id="UP001172681"/>
    </source>
</evidence>
<feature type="region of interest" description="Disordered" evidence="11">
    <location>
        <begin position="70"/>
        <end position="103"/>
    </location>
</feature>
<proteinExistence type="inferred from homology"/>
<evidence type="ECO:0000256" key="9">
    <source>
        <dbReference type="ARBA" id="ARBA00023010"/>
    </source>
</evidence>
<reference evidence="13" key="1">
    <citation type="submission" date="2022-10" db="EMBL/GenBank/DDBJ databases">
        <title>Culturing micro-colonial fungi from biological soil crusts in the Mojave desert and describing Neophaeococcomyces mojavensis, and introducing the new genera and species Taxawa tesnikishii.</title>
        <authorList>
            <person name="Kurbessoian T."/>
            <person name="Stajich J.E."/>
        </authorList>
    </citation>
    <scope>NUCLEOTIDE SEQUENCE</scope>
    <source>
        <strain evidence="13">TK_35</strain>
    </source>
</reference>
<feature type="compositionally biased region" description="Low complexity" evidence="11">
    <location>
        <begin position="366"/>
        <end position="380"/>
    </location>
</feature>
<dbReference type="InterPro" id="IPR004728">
    <property type="entry name" value="Sec62"/>
</dbReference>
<keyword evidence="10 12" id="KW-0472">Membrane</keyword>
<evidence type="ECO:0000256" key="2">
    <source>
        <dbReference type="ARBA" id="ARBA00010604"/>
    </source>
</evidence>
<evidence type="ECO:0000256" key="11">
    <source>
        <dbReference type="SAM" id="MobiDB-lite"/>
    </source>
</evidence>
<feature type="transmembrane region" description="Helical" evidence="12">
    <location>
        <begin position="273"/>
        <end position="290"/>
    </location>
</feature>
<evidence type="ECO:0000256" key="6">
    <source>
        <dbReference type="ARBA" id="ARBA00022824"/>
    </source>
</evidence>
<dbReference type="InterPro" id="IPR011553">
    <property type="entry name" value="Sec62_asco"/>
</dbReference>
<keyword evidence="7" id="KW-0653">Protein transport</keyword>
<dbReference type="NCBIfam" id="TIGR00869">
    <property type="entry name" value="sec62"/>
    <property type="match status" value="1"/>
</dbReference>
<evidence type="ECO:0000256" key="5">
    <source>
        <dbReference type="ARBA" id="ARBA00022692"/>
    </source>
</evidence>
<keyword evidence="9" id="KW-0811">Translocation</keyword>
<feature type="transmembrane region" description="Helical" evidence="12">
    <location>
        <begin position="249"/>
        <end position="267"/>
    </location>
</feature>
<dbReference type="Proteomes" id="UP001172681">
    <property type="component" value="Unassembled WGS sequence"/>
</dbReference>
<comment type="caution">
    <text evidence="13">The sequence shown here is derived from an EMBL/GenBank/DDBJ whole genome shotgun (WGS) entry which is preliminary data.</text>
</comment>